<dbReference type="GO" id="GO:0003677">
    <property type="term" value="F:DNA binding"/>
    <property type="evidence" value="ECO:0007669"/>
    <property type="project" value="InterPro"/>
</dbReference>
<reference evidence="2 3" key="1">
    <citation type="journal article" date="2016" name="Nat. Commun.">
        <title>Thousands of microbial genomes shed light on interconnected biogeochemical processes in an aquifer system.</title>
        <authorList>
            <person name="Anantharaman K."/>
            <person name="Brown C.T."/>
            <person name="Hug L.A."/>
            <person name="Sharon I."/>
            <person name="Castelle C.J."/>
            <person name="Probst A.J."/>
            <person name="Thomas B.C."/>
            <person name="Singh A."/>
            <person name="Wilkins M.J."/>
            <person name="Karaoz U."/>
            <person name="Brodie E.L."/>
            <person name="Williams K.H."/>
            <person name="Hubbard S.S."/>
            <person name="Banfield J.F."/>
        </authorList>
    </citation>
    <scope>NUCLEOTIDE SEQUENCE [LARGE SCALE GENOMIC DNA]</scope>
</reference>
<dbReference type="GO" id="GO:0004803">
    <property type="term" value="F:transposase activity"/>
    <property type="evidence" value="ECO:0007669"/>
    <property type="project" value="InterPro"/>
</dbReference>
<dbReference type="Proteomes" id="UP000177996">
    <property type="component" value="Unassembled WGS sequence"/>
</dbReference>
<dbReference type="Gene3D" id="3.30.70.1290">
    <property type="entry name" value="Transposase IS200-like"/>
    <property type="match status" value="1"/>
</dbReference>
<feature type="domain" description="Transposase IS200-like" evidence="1">
    <location>
        <begin position="10"/>
        <end position="131"/>
    </location>
</feature>
<name>A0A1G2D271_9BACT</name>
<sequence length="143" mass="16737">MHFRKSAHTTYKTEYHVVWTPRYRHRLFADAGVKAYAETILKHPEGLEGDIEVIALNVQQDHVHMVIVIPPRIAVASVIQYIKTHSAKILKQKFPFMRRLVWGRPDIWSVGYCVSTVGMNEKVILNYVRSQDEEDRGQQQFEF</sequence>
<dbReference type="PANTHER" id="PTHR33360:SF2">
    <property type="entry name" value="TRANSPOSASE FOR INSERTION SEQUENCE ELEMENT IS200"/>
    <property type="match status" value="1"/>
</dbReference>
<dbReference type="SUPFAM" id="SSF143422">
    <property type="entry name" value="Transposase IS200-like"/>
    <property type="match status" value="1"/>
</dbReference>
<evidence type="ECO:0000313" key="3">
    <source>
        <dbReference type="Proteomes" id="UP000177996"/>
    </source>
</evidence>
<accession>A0A1G2D271</accession>
<evidence type="ECO:0000259" key="1">
    <source>
        <dbReference type="SMART" id="SM01321"/>
    </source>
</evidence>
<dbReference type="GO" id="GO:0006313">
    <property type="term" value="P:DNA transposition"/>
    <property type="evidence" value="ECO:0007669"/>
    <property type="project" value="InterPro"/>
</dbReference>
<dbReference type="SMART" id="SM01321">
    <property type="entry name" value="Y1_Tnp"/>
    <property type="match status" value="1"/>
</dbReference>
<proteinExistence type="predicted"/>
<dbReference type="InterPro" id="IPR002686">
    <property type="entry name" value="Transposase_17"/>
</dbReference>
<organism evidence="2 3">
    <name type="scientific">Candidatus Lloydbacteria bacterium RIFCSPHIGHO2_02_FULL_50_13</name>
    <dbReference type="NCBI Taxonomy" id="1798661"/>
    <lineage>
        <taxon>Bacteria</taxon>
        <taxon>Candidatus Lloydiibacteriota</taxon>
    </lineage>
</organism>
<dbReference type="NCBIfam" id="NF033573">
    <property type="entry name" value="transpos_IS200"/>
    <property type="match status" value="1"/>
</dbReference>
<dbReference type="Pfam" id="PF01797">
    <property type="entry name" value="Y1_Tnp"/>
    <property type="match status" value="1"/>
</dbReference>
<dbReference type="InterPro" id="IPR036515">
    <property type="entry name" value="Transposase_17_sf"/>
</dbReference>
<evidence type="ECO:0000313" key="2">
    <source>
        <dbReference type="EMBL" id="OGZ07746.1"/>
    </source>
</evidence>
<comment type="caution">
    <text evidence="2">The sequence shown here is derived from an EMBL/GenBank/DDBJ whole genome shotgun (WGS) entry which is preliminary data.</text>
</comment>
<dbReference type="AlphaFoldDB" id="A0A1G2D271"/>
<dbReference type="PANTHER" id="PTHR33360">
    <property type="entry name" value="TRANSPOSASE FOR INSERTION SEQUENCE ELEMENT IS200"/>
    <property type="match status" value="1"/>
</dbReference>
<protein>
    <recommendedName>
        <fullName evidence="1">Transposase IS200-like domain-containing protein</fullName>
    </recommendedName>
</protein>
<dbReference type="EMBL" id="MHLL01000053">
    <property type="protein sequence ID" value="OGZ07746.1"/>
    <property type="molecule type" value="Genomic_DNA"/>
</dbReference>
<gene>
    <name evidence="2" type="ORF">A3D65_01430</name>
</gene>